<dbReference type="EMBL" id="RDQH01000337">
    <property type="protein sequence ID" value="RXH83890.1"/>
    <property type="molecule type" value="Genomic_DNA"/>
</dbReference>
<accession>A0A498IL16</accession>
<keyword evidence="2" id="KW-1185">Reference proteome</keyword>
<organism evidence="1 2">
    <name type="scientific">Malus domestica</name>
    <name type="common">Apple</name>
    <name type="synonym">Pyrus malus</name>
    <dbReference type="NCBI Taxonomy" id="3750"/>
    <lineage>
        <taxon>Eukaryota</taxon>
        <taxon>Viridiplantae</taxon>
        <taxon>Streptophyta</taxon>
        <taxon>Embryophyta</taxon>
        <taxon>Tracheophyta</taxon>
        <taxon>Spermatophyta</taxon>
        <taxon>Magnoliopsida</taxon>
        <taxon>eudicotyledons</taxon>
        <taxon>Gunneridae</taxon>
        <taxon>Pentapetalae</taxon>
        <taxon>rosids</taxon>
        <taxon>fabids</taxon>
        <taxon>Rosales</taxon>
        <taxon>Rosaceae</taxon>
        <taxon>Amygdaloideae</taxon>
        <taxon>Maleae</taxon>
        <taxon>Malus</taxon>
    </lineage>
</organism>
<evidence type="ECO:0000313" key="1">
    <source>
        <dbReference type="EMBL" id="RXH83890.1"/>
    </source>
</evidence>
<name>A0A498IL16_MALDO</name>
<reference evidence="1 2" key="1">
    <citation type="submission" date="2018-10" db="EMBL/GenBank/DDBJ databases">
        <title>A high-quality apple genome assembly.</title>
        <authorList>
            <person name="Hu J."/>
        </authorList>
    </citation>
    <scope>NUCLEOTIDE SEQUENCE [LARGE SCALE GENOMIC DNA]</scope>
    <source>
        <strain evidence="2">cv. HFTH1</strain>
        <tissue evidence="1">Young leaf</tissue>
    </source>
</reference>
<comment type="caution">
    <text evidence="1">The sequence shown here is derived from an EMBL/GenBank/DDBJ whole genome shotgun (WGS) entry which is preliminary data.</text>
</comment>
<dbReference type="Proteomes" id="UP000290289">
    <property type="component" value="Chromosome 11"/>
</dbReference>
<gene>
    <name evidence="1" type="ORF">DVH24_013135</name>
</gene>
<protein>
    <submittedName>
        <fullName evidence="1">Uncharacterized protein</fullName>
    </submittedName>
</protein>
<evidence type="ECO:0000313" key="2">
    <source>
        <dbReference type="Proteomes" id="UP000290289"/>
    </source>
</evidence>
<dbReference type="AlphaFoldDB" id="A0A498IL16"/>
<sequence length="152" mass="16918">MAEENSCFTRVATAPTDSGAIVNTVELSSDYDEIFTEFILKPSEKDNLITFPVISPYFLFGSEYGTYGALKFKVQSLEHMRCISSWNGLMTANTKNFMFNEALDLFGSLPCYPHLCPDSCTYPSVLKACGVPGEVGSRLIHSWTLASSRWPF</sequence>
<proteinExistence type="predicted"/>